<feature type="signal peptide" evidence="2">
    <location>
        <begin position="1"/>
        <end position="22"/>
    </location>
</feature>
<feature type="chain" id="PRO_5017423022" evidence="2">
    <location>
        <begin position="23"/>
        <end position="85"/>
    </location>
</feature>
<organism evidence="3 4">
    <name type="scientific">Acinetobacter boissieri</name>
    <dbReference type="NCBI Taxonomy" id="1219383"/>
    <lineage>
        <taxon>Bacteria</taxon>
        <taxon>Pseudomonadati</taxon>
        <taxon>Pseudomonadota</taxon>
        <taxon>Gammaproteobacteria</taxon>
        <taxon>Moraxellales</taxon>
        <taxon>Moraxellaceae</taxon>
        <taxon>Acinetobacter</taxon>
    </lineage>
</organism>
<evidence type="ECO:0000256" key="1">
    <source>
        <dbReference type="SAM" id="MobiDB-lite"/>
    </source>
</evidence>
<sequence>MRHIFFATGLLVGFSSLHSAFAEPAVQPGQTLESLSKVTVSTTVNDQPGSLAKLLQSGEYQLISPDPINTNAPSANTDNAAVRSQ</sequence>
<name>A0A1G6JG40_9GAMM</name>
<feature type="region of interest" description="Disordered" evidence="1">
    <location>
        <begin position="65"/>
        <end position="85"/>
    </location>
</feature>
<accession>A0A1G6JG40</accession>
<dbReference type="Proteomes" id="UP000242501">
    <property type="component" value="Unassembled WGS sequence"/>
</dbReference>
<evidence type="ECO:0000313" key="4">
    <source>
        <dbReference type="Proteomes" id="UP000242501"/>
    </source>
</evidence>
<gene>
    <name evidence="3" type="ORF">SAMN05421733_11127</name>
</gene>
<reference evidence="4" key="1">
    <citation type="submission" date="2016-09" db="EMBL/GenBank/DDBJ databases">
        <authorList>
            <person name="Varghese N."/>
            <person name="Submissions S."/>
        </authorList>
    </citation>
    <scope>NUCLEOTIDE SEQUENCE [LARGE SCALE GENOMIC DNA]</scope>
    <source>
        <strain evidence="4">ANC 4422</strain>
    </source>
</reference>
<dbReference type="OrthoDB" id="6694311at2"/>
<keyword evidence="4" id="KW-1185">Reference proteome</keyword>
<dbReference type="AlphaFoldDB" id="A0A1G6JG40"/>
<evidence type="ECO:0000313" key="3">
    <source>
        <dbReference type="EMBL" id="SDC17724.1"/>
    </source>
</evidence>
<protein>
    <submittedName>
        <fullName evidence="3">Uncharacterized protein</fullName>
    </submittedName>
</protein>
<proteinExistence type="predicted"/>
<dbReference type="EMBL" id="FMYL01000011">
    <property type="protein sequence ID" value="SDC17724.1"/>
    <property type="molecule type" value="Genomic_DNA"/>
</dbReference>
<keyword evidence="2" id="KW-0732">Signal</keyword>
<dbReference type="STRING" id="1219383.SAMN05421733_11127"/>
<evidence type="ECO:0000256" key="2">
    <source>
        <dbReference type="SAM" id="SignalP"/>
    </source>
</evidence>
<feature type="compositionally biased region" description="Polar residues" evidence="1">
    <location>
        <begin position="67"/>
        <end position="85"/>
    </location>
</feature>